<feature type="transmembrane region" description="Helical" evidence="1">
    <location>
        <begin position="30"/>
        <end position="49"/>
    </location>
</feature>
<dbReference type="RefSeq" id="WP_184324382.1">
    <property type="nucleotide sequence ID" value="NZ_JACHLZ010000001.1"/>
</dbReference>
<name>A0A841AA42_9MICO</name>
<sequence>MIGAFVMLFVGCMLLGGAYSFIRTKKPWWSIAALLVLGLVCAGLAFWTIRNS</sequence>
<keyword evidence="3" id="KW-1185">Reference proteome</keyword>
<keyword evidence="2" id="KW-0830">Ubiquinone</keyword>
<keyword evidence="1" id="KW-0812">Transmembrane</keyword>
<dbReference type="EMBL" id="JACHLZ010000001">
    <property type="protein sequence ID" value="MBB5830817.1"/>
    <property type="molecule type" value="Genomic_DNA"/>
</dbReference>
<evidence type="ECO:0000256" key="1">
    <source>
        <dbReference type="SAM" id="Phobius"/>
    </source>
</evidence>
<evidence type="ECO:0000313" key="3">
    <source>
        <dbReference type="Proteomes" id="UP000588158"/>
    </source>
</evidence>
<proteinExistence type="predicted"/>
<protein>
    <submittedName>
        <fullName evidence="2">NADH:ubiquinone oxidoreductase subunit 6 (Subunit J)</fullName>
    </submittedName>
</protein>
<dbReference type="Proteomes" id="UP000588158">
    <property type="component" value="Unassembled WGS sequence"/>
</dbReference>
<keyword evidence="1" id="KW-0472">Membrane</keyword>
<reference evidence="2 3" key="1">
    <citation type="submission" date="2020-08" db="EMBL/GenBank/DDBJ databases">
        <title>Sequencing the genomes of 1000 actinobacteria strains.</title>
        <authorList>
            <person name="Klenk H.-P."/>
        </authorList>
    </citation>
    <scope>NUCLEOTIDE SEQUENCE [LARGE SCALE GENOMIC DNA]</scope>
    <source>
        <strain evidence="2 3">DSM 28796</strain>
    </source>
</reference>
<accession>A0A841AA42</accession>
<gene>
    <name evidence="2" type="ORF">HNR70_000630</name>
</gene>
<comment type="caution">
    <text evidence="2">The sequence shown here is derived from an EMBL/GenBank/DDBJ whole genome shotgun (WGS) entry which is preliminary data.</text>
</comment>
<keyword evidence="1" id="KW-1133">Transmembrane helix</keyword>
<evidence type="ECO:0000313" key="2">
    <source>
        <dbReference type="EMBL" id="MBB5830817.1"/>
    </source>
</evidence>
<dbReference type="AlphaFoldDB" id="A0A841AA42"/>
<organism evidence="2 3">
    <name type="scientific">Brachybacterium aquaticum</name>
    <dbReference type="NCBI Taxonomy" id="1432564"/>
    <lineage>
        <taxon>Bacteria</taxon>
        <taxon>Bacillati</taxon>
        <taxon>Actinomycetota</taxon>
        <taxon>Actinomycetes</taxon>
        <taxon>Micrococcales</taxon>
        <taxon>Dermabacteraceae</taxon>
        <taxon>Brachybacterium</taxon>
    </lineage>
</organism>